<name>A0ABP7XKC3_9ACTN</name>
<keyword evidence="3" id="KW-1185">Reference proteome</keyword>
<feature type="region of interest" description="Disordered" evidence="1">
    <location>
        <begin position="50"/>
        <end position="71"/>
    </location>
</feature>
<reference evidence="3" key="1">
    <citation type="journal article" date="2019" name="Int. J. Syst. Evol. Microbiol.">
        <title>The Global Catalogue of Microorganisms (GCM) 10K type strain sequencing project: providing services to taxonomists for standard genome sequencing and annotation.</title>
        <authorList>
            <consortium name="The Broad Institute Genomics Platform"/>
            <consortium name="The Broad Institute Genome Sequencing Center for Infectious Disease"/>
            <person name="Wu L."/>
            <person name="Ma J."/>
        </authorList>
    </citation>
    <scope>NUCLEOTIDE SEQUENCE [LARGE SCALE GENOMIC DNA]</scope>
    <source>
        <strain evidence="3">JCM 16703</strain>
    </source>
</reference>
<protein>
    <submittedName>
        <fullName evidence="2">Uncharacterized protein</fullName>
    </submittedName>
</protein>
<comment type="caution">
    <text evidence="2">The sequence shown here is derived from an EMBL/GenBank/DDBJ whole genome shotgun (WGS) entry which is preliminary data.</text>
</comment>
<proteinExistence type="predicted"/>
<evidence type="ECO:0000256" key="1">
    <source>
        <dbReference type="SAM" id="MobiDB-lite"/>
    </source>
</evidence>
<gene>
    <name evidence="2" type="ORF">GCM10022215_22120</name>
</gene>
<evidence type="ECO:0000313" key="2">
    <source>
        <dbReference type="EMBL" id="GAA4119487.1"/>
    </source>
</evidence>
<accession>A0ABP7XKC3</accession>
<dbReference type="EMBL" id="BAAAZH010000014">
    <property type="protein sequence ID" value="GAA4119487.1"/>
    <property type="molecule type" value="Genomic_DNA"/>
</dbReference>
<dbReference type="Proteomes" id="UP001501495">
    <property type="component" value="Unassembled WGS sequence"/>
</dbReference>
<organism evidence="2 3">
    <name type="scientific">Nocardioides fonticola</name>
    <dbReference type="NCBI Taxonomy" id="450363"/>
    <lineage>
        <taxon>Bacteria</taxon>
        <taxon>Bacillati</taxon>
        <taxon>Actinomycetota</taxon>
        <taxon>Actinomycetes</taxon>
        <taxon>Propionibacteriales</taxon>
        <taxon>Nocardioidaceae</taxon>
        <taxon>Nocardioides</taxon>
    </lineage>
</organism>
<sequence>MDSAAAPLAGADVSAAAAARDAEFAALAADVVDEVQGELIDLLSALGAGRRDPAAPRADLPPAGPGERIRTGDVVDMLRELAAIEKLAGTTEAVRRVD</sequence>
<evidence type="ECO:0000313" key="3">
    <source>
        <dbReference type="Proteomes" id="UP001501495"/>
    </source>
</evidence>
<dbReference type="RefSeq" id="WP_344733436.1">
    <property type="nucleotide sequence ID" value="NZ_BAAAZH010000014.1"/>
</dbReference>